<dbReference type="EC" id="6.3.1.2" evidence="3"/>
<dbReference type="Pfam" id="PF00120">
    <property type="entry name" value="Gln-synt_C"/>
    <property type="match status" value="1"/>
</dbReference>
<feature type="domain" description="BED-type" evidence="13">
    <location>
        <begin position="7"/>
        <end position="64"/>
    </location>
</feature>
<dbReference type="GO" id="GO:0004356">
    <property type="term" value="F:glutamine synthetase activity"/>
    <property type="evidence" value="ECO:0007669"/>
    <property type="project" value="UniProtKB-EC"/>
</dbReference>
<sequence>MSANQGRKASDVWSFFSISENQAICKLCVQNGIAKGIYKFDSKTGTSGLRRHLQSKHLTEYSELMNCSKNQNESKDRLSLEQFLLSSGIKMDEDEAEDRKVQEIEQSTIESTTSNESSIRKPFMQILSEKPLKLGNTISNMSNGSKSLKRKYEKISATSSIMDKYRDLDQNGLVQVKYIWIDGTGEFLRCKSKTFDFEPTSPDQLPIWNFDGTSTGQATGDESDVFIRPIALFRDPFRPGPNKLVLCETLDRQYEPTPTNNRRKCLEYMEKAKDQVPWFGLEQEYTLLDLDRHPYGWPKLGYPAPQGPYYCGVGADKVYGREVVEAHYRACMYAGIRISGTNAETMPAQWEFQVGPCEGIEAGDQLIVARFILHRVCEDFGVVATLDPKPILGDWNGAGCHCNFSTKEMREPGGYNAIEKAILKLSEVHHQHIAYYDPHGGRDNERRLTGAHETETIDAFSYGVANRGCSVRIPKQTFDDQCGYFEDRRPSSNCDPYNVTAALVKTCCLKGEDRKLSLTYVPNF</sequence>
<keyword evidence="6" id="KW-0547">Nucleotide-binding</keyword>
<evidence type="ECO:0000256" key="9">
    <source>
        <dbReference type="ARBA" id="ARBA00022840"/>
    </source>
</evidence>
<proteinExistence type="inferred from homology"/>
<dbReference type="SUPFAM" id="SSF55931">
    <property type="entry name" value="Glutamine synthetase/guanido kinase"/>
    <property type="match status" value="1"/>
</dbReference>
<comment type="similarity">
    <text evidence="1 11 12">Belongs to the glutamine synthetase family.</text>
</comment>
<dbReference type="SMART" id="SM00614">
    <property type="entry name" value="ZnF_BED"/>
    <property type="match status" value="1"/>
</dbReference>
<evidence type="ECO:0000256" key="6">
    <source>
        <dbReference type="ARBA" id="ARBA00022741"/>
    </source>
</evidence>
<evidence type="ECO:0000313" key="17">
    <source>
        <dbReference type="WBParaSite" id="MBELARI_LOCUS17945"/>
    </source>
</evidence>
<dbReference type="AlphaFoldDB" id="A0AAF3J5S0"/>
<feature type="domain" description="GS beta-grasp" evidence="14">
    <location>
        <begin position="174"/>
        <end position="258"/>
    </location>
</feature>
<evidence type="ECO:0000256" key="8">
    <source>
        <dbReference type="ARBA" id="ARBA00022833"/>
    </source>
</evidence>
<dbReference type="InterPro" id="IPR050292">
    <property type="entry name" value="Glutamine_Synthetase"/>
</dbReference>
<dbReference type="GO" id="GO:0003677">
    <property type="term" value="F:DNA binding"/>
    <property type="evidence" value="ECO:0007669"/>
    <property type="project" value="InterPro"/>
</dbReference>
<dbReference type="SUPFAM" id="SSF57667">
    <property type="entry name" value="beta-beta-alpha zinc fingers"/>
    <property type="match status" value="1"/>
</dbReference>
<dbReference type="InterPro" id="IPR036651">
    <property type="entry name" value="Gln_synt_N_sf"/>
</dbReference>
<evidence type="ECO:0000259" key="13">
    <source>
        <dbReference type="PROSITE" id="PS50808"/>
    </source>
</evidence>
<organism evidence="16 17">
    <name type="scientific">Mesorhabditis belari</name>
    <dbReference type="NCBI Taxonomy" id="2138241"/>
    <lineage>
        <taxon>Eukaryota</taxon>
        <taxon>Metazoa</taxon>
        <taxon>Ecdysozoa</taxon>
        <taxon>Nematoda</taxon>
        <taxon>Chromadorea</taxon>
        <taxon>Rhabditida</taxon>
        <taxon>Rhabditina</taxon>
        <taxon>Rhabditomorpha</taxon>
        <taxon>Rhabditoidea</taxon>
        <taxon>Rhabditidae</taxon>
        <taxon>Mesorhabditinae</taxon>
        <taxon>Mesorhabditis</taxon>
    </lineage>
</organism>
<keyword evidence="8" id="KW-0862">Zinc</keyword>
<dbReference type="Gene3D" id="3.10.20.70">
    <property type="entry name" value="Glutamine synthetase, N-terminal domain"/>
    <property type="match status" value="1"/>
</dbReference>
<evidence type="ECO:0000256" key="12">
    <source>
        <dbReference type="RuleBase" id="RU000384"/>
    </source>
</evidence>
<dbReference type="Gene3D" id="3.30.590.10">
    <property type="entry name" value="Glutamine synthetase/guanido kinase, catalytic domain"/>
    <property type="match status" value="1"/>
</dbReference>
<evidence type="ECO:0000256" key="4">
    <source>
        <dbReference type="ARBA" id="ARBA00022598"/>
    </source>
</evidence>
<dbReference type="InterPro" id="IPR036236">
    <property type="entry name" value="Znf_C2H2_sf"/>
</dbReference>
<dbReference type="Pfam" id="PF03951">
    <property type="entry name" value="Gln-synt_N"/>
    <property type="match status" value="1"/>
</dbReference>
<evidence type="ECO:0000259" key="15">
    <source>
        <dbReference type="PROSITE" id="PS51987"/>
    </source>
</evidence>
<dbReference type="InterPro" id="IPR008147">
    <property type="entry name" value="Gln_synt_N"/>
</dbReference>
<dbReference type="PANTHER" id="PTHR20852">
    <property type="entry name" value="GLUTAMINE SYNTHETASE"/>
    <property type="match status" value="1"/>
</dbReference>
<comment type="subunit">
    <text evidence="2">Homooctamer.</text>
</comment>
<dbReference type="GO" id="GO:0008270">
    <property type="term" value="F:zinc ion binding"/>
    <property type="evidence" value="ECO:0007669"/>
    <property type="project" value="UniProtKB-KW"/>
</dbReference>
<evidence type="ECO:0000256" key="2">
    <source>
        <dbReference type="ARBA" id="ARBA00011823"/>
    </source>
</evidence>
<dbReference type="GO" id="GO:0006542">
    <property type="term" value="P:glutamine biosynthetic process"/>
    <property type="evidence" value="ECO:0007669"/>
    <property type="project" value="InterPro"/>
</dbReference>
<protein>
    <recommendedName>
        <fullName evidence="3">glutamine synthetase</fullName>
        <ecNumber evidence="3">6.3.1.2</ecNumber>
    </recommendedName>
</protein>
<keyword evidence="5" id="KW-0479">Metal-binding</keyword>
<dbReference type="SMART" id="SM01230">
    <property type="entry name" value="Gln-synt_C"/>
    <property type="match status" value="1"/>
</dbReference>
<reference evidence="17" key="1">
    <citation type="submission" date="2024-02" db="UniProtKB">
        <authorList>
            <consortium name="WormBaseParasite"/>
        </authorList>
    </citation>
    <scope>IDENTIFICATION</scope>
</reference>
<dbReference type="InterPro" id="IPR003656">
    <property type="entry name" value="Znf_BED"/>
</dbReference>
<dbReference type="FunFam" id="3.10.20.70:FF:000004">
    <property type="entry name" value="Glutamine synthetase"/>
    <property type="match status" value="1"/>
</dbReference>
<evidence type="ECO:0000256" key="3">
    <source>
        <dbReference type="ARBA" id="ARBA00012937"/>
    </source>
</evidence>
<evidence type="ECO:0000256" key="7">
    <source>
        <dbReference type="ARBA" id="ARBA00022771"/>
    </source>
</evidence>
<evidence type="ECO:0000256" key="5">
    <source>
        <dbReference type="ARBA" id="ARBA00022723"/>
    </source>
</evidence>
<keyword evidence="16" id="KW-1185">Reference proteome</keyword>
<keyword evidence="7 10" id="KW-0863">Zinc-finger</keyword>
<dbReference type="Proteomes" id="UP000887575">
    <property type="component" value="Unassembled WGS sequence"/>
</dbReference>
<dbReference type="InterPro" id="IPR027303">
    <property type="entry name" value="Gln_synth_gly_rich_site"/>
</dbReference>
<dbReference type="FunFam" id="3.30.590.10:FF:000004">
    <property type="entry name" value="Glutamine synthetase"/>
    <property type="match status" value="1"/>
</dbReference>
<dbReference type="WBParaSite" id="MBELARI_LOCUS17945">
    <property type="protein sequence ID" value="MBELARI_LOCUS17945"/>
    <property type="gene ID" value="MBELARI_LOCUS17945"/>
</dbReference>
<dbReference type="Pfam" id="PF02892">
    <property type="entry name" value="zf-BED"/>
    <property type="match status" value="1"/>
</dbReference>
<dbReference type="PROSITE" id="PS51986">
    <property type="entry name" value="GS_BETA_GRASP"/>
    <property type="match status" value="1"/>
</dbReference>
<accession>A0AAF3J5S0</accession>
<keyword evidence="4" id="KW-0436">Ligase</keyword>
<evidence type="ECO:0000256" key="10">
    <source>
        <dbReference type="PROSITE-ProRule" id="PRU00027"/>
    </source>
</evidence>
<evidence type="ECO:0000259" key="14">
    <source>
        <dbReference type="PROSITE" id="PS51986"/>
    </source>
</evidence>
<dbReference type="PROSITE" id="PS00181">
    <property type="entry name" value="GLNA_ATP"/>
    <property type="match status" value="1"/>
</dbReference>
<name>A0AAF3J5S0_9BILA</name>
<dbReference type="PANTHER" id="PTHR20852:SF42">
    <property type="entry name" value="GLUTAMINE SYNTHETASE"/>
    <property type="match status" value="1"/>
</dbReference>
<dbReference type="SUPFAM" id="SSF54368">
    <property type="entry name" value="Glutamine synthetase, N-terminal domain"/>
    <property type="match status" value="1"/>
</dbReference>
<keyword evidence="9" id="KW-0067">ATP-binding</keyword>
<dbReference type="InterPro" id="IPR014746">
    <property type="entry name" value="Gln_synth/guanido_kin_cat_dom"/>
</dbReference>
<evidence type="ECO:0000256" key="1">
    <source>
        <dbReference type="ARBA" id="ARBA00009897"/>
    </source>
</evidence>
<evidence type="ECO:0000256" key="11">
    <source>
        <dbReference type="PROSITE-ProRule" id="PRU01330"/>
    </source>
</evidence>
<dbReference type="PROSITE" id="PS50808">
    <property type="entry name" value="ZF_BED"/>
    <property type="match status" value="1"/>
</dbReference>
<dbReference type="PROSITE" id="PS51987">
    <property type="entry name" value="GS_CATALYTIC"/>
    <property type="match status" value="1"/>
</dbReference>
<dbReference type="GO" id="GO:0005524">
    <property type="term" value="F:ATP binding"/>
    <property type="evidence" value="ECO:0007669"/>
    <property type="project" value="UniProtKB-KW"/>
</dbReference>
<feature type="domain" description="GS catalytic" evidence="15">
    <location>
        <begin position="258"/>
        <end position="524"/>
    </location>
</feature>
<dbReference type="InterPro" id="IPR008146">
    <property type="entry name" value="Gln_synth_cat_dom"/>
</dbReference>
<evidence type="ECO:0000313" key="16">
    <source>
        <dbReference type="Proteomes" id="UP000887575"/>
    </source>
</evidence>
<dbReference type="GO" id="GO:0005737">
    <property type="term" value="C:cytoplasm"/>
    <property type="evidence" value="ECO:0007669"/>
    <property type="project" value="TreeGrafter"/>
</dbReference>